<dbReference type="GO" id="GO:0006508">
    <property type="term" value="P:proteolysis"/>
    <property type="evidence" value="ECO:0007669"/>
    <property type="project" value="UniProtKB-KW"/>
</dbReference>
<protein>
    <recommendedName>
        <fullName evidence="11">Zinc metalloprotease</fullName>
        <ecNumber evidence="11">3.4.24.-</ecNumber>
    </recommendedName>
</protein>
<feature type="transmembrane region" description="Helical" evidence="11">
    <location>
        <begin position="83"/>
        <end position="108"/>
    </location>
</feature>
<dbReference type="EC" id="3.4.24.-" evidence="11"/>
<keyword evidence="10 11" id="KW-0472">Membrane</keyword>
<evidence type="ECO:0000256" key="4">
    <source>
        <dbReference type="ARBA" id="ARBA00022670"/>
    </source>
</evidence>
<keyword evidence="8 11" id="KW-1133">Transmembrane helix</keyword>
<feature type="domain" description="PDZ" evidence="12">
    <location>
        <begin position="116"/>
        <end position="153"/>
    </location>
</feature>
<keyword evidence="14" id="KW-1185">Reference proteome</keyword>
<proteinExistence type="inferred from homology"/>
<sequence length="348" mass="37341">MGHFLVARWNGVRVDVFSIGFGPELVGFNDRHGTRWKVSALPLGGFVKFFGDGDASSATAEEAELTDDEKKVAFHYKSVWQRIAIVFAGPAANLIFAIVVFAIIYAAFGQMATPPVIADVLPDSAAAEAGLEPGDRILAVDGHEIQRFEELQHLVPLSNGAALELSVQRDGQTLTLMATPHIQEVTDSLGETRKQAVLGISASSSEDDLVRLGPVDAVVAAFTQAYSLTEATVISVGQMIAGERGTEDLGGPLRIAEMSGQVAELGFVSLLLFTAFLSVNLGLINLLPIPVLDGGHLLFYGIEAVRGRPLNEQAQEYGFRVGLAIIVALMVFVTWNDIVREVHQFLEG</sequence>
<keyword evidence="6 11" id="KW-0378">Hydrolase</keyword>
<dbReference type="OrthoDB" id="9782003at2"/>
<dbReference type="EMBL" id="VWPJ01000017">
    <property type="protein sequence ID" value="KAA5604522.1"/>
    <property type="molecule type" value="Genomic_DNA"/>
</dbReference>
<name>A0A5M6I8Q1_9PROT</name>
<evidence type="ECO:0000256" key="8">
    <source>
        <dbReference type="ARBA" id="ARBA00022989"/>
    </source>
</evidence>
<keyword evidence="4 13" id="KW-0645">Protease</keyword>
<evidence type="ECO:0000256" key="5">
    <source>
        <dbReference type="ARBA" id="ARBA00022692"/>
    </source>
</evidence>
<dbReference type="InterPro" id="IPR036034">
    <property type="entry name" value="PDZ_sf"/>
</dbReference>
<dbReference type="Pfam" id="PF02163">
    <property type="entry name" value="Peptidase_M50"/>
    <property type="match status" value="1"/>
</dbReference>
<comment type="caution">
    <text evidence="13">The sequence shown here is derived from an EMBL/GenBank/DDBJ whole genome shotgun (WGS) entry which is preliminary data.</text>
</comment>
<keyword evidence="9 11" id="KW-0482">Metalloprotease</keyword>
<feature type="transmembrane region" description="Helical" evidence="11">
    <location>
        <begin position="317"/>
        <end position="335"/>
    </location>
</feature>
<comment type="cofactor">
    <cofactor evidence="1 11">
        <name>Zn(2+)</name>
        <dbReference type="ChEBI" id="CHEBI:29105"/>
    </cofactor>
</comment>
<dbReference type="GO" id="GO:0004222">
    <property type="term" value="F:metalloendopeptidase activity"/>
    <property type="evidence" value="ECO:0007669"/>
    <property type="project" value="InterPro"/>
</dbReference>
<evidence type="ECO:0000256" key="11">
    <source>
        <dbReference type="RuleBase" id="RU362031"/>
    </source>
</evidence>
<dbReference type="InterPro" id="IPR004387">
    <property type="entry name" value="Pept_M50_Zn"/>
</dbReference>
<keyword evidence="5 11" id="KW-0812">Transmembrane</keyword>
<dbReference type="Pfam" id="PF17820">
    <property type="entry name" value="PDZ_6"/>
    <property type="match status" value="1"/>
</dbReference>
<comment type="similarity">
    <text evidence="3 11">Belongs to the peptidase M50B family.</text>
</comment>
<dbReference type="CDD" id="cd06163">
    <property type="entry name" value="S2P-M50_PDZ_RseP-like"/>
    <property type="match status" value="1"/>
</dbReference>
<dbReference type="SUPFAM" id="SSF50156">
    <property type="entry name" value="PDZ domain-like"/>
    <property type="match status" value="1"/>
</dbReference>
<dbReference type="Gene3D" id="2.30.42.10">
    <property type="match status" value="1"/>
</dbReference>
<evidence type="ECO:0000256" key="7">
    <source>
        <dbReference type="ARBA" id="ARBA00022833"/>
    </source>
</evidence>
<comment type="subcellular location">
    <subcellularLocation>
        <location evidence="2">Membrane</location>
        <topology evidence="2">Multi-pass membrane protein</topology>
    </subcellularLocation>
</comment>
<dbReference type="PANTHER" id="PTHR42837">
    <property type="entry name" value="REGULATOR OF SIGMA-E PROTEASE RSEP"/>
    <property type="match status" value="1"/>
</dbReference>
<accession>A0A5M6I8Q1</accession>
<evidence type="ECO:0000256" key="6">
    <source>
        <dbReference type="ARBA" id="ARBA00022801"/>
    </source>
</evidence>
<dbReference type="PROSITE" id="PS50106">
    <property type="entry name" value="PDZ"/>
    <property type="match status" value="1"/>
</dbReference>
<keyword evidence="11" id="KW-0479">Metal-binding</keyword>
<evidence type="ECO:0000313" key="14">
    <source>
        <dbReference type="Proteomes" id="UP000324065"/>
    </source>
</evidence>
<dbReference type="PANTHER" id="PTHR42837:SF2">
    <property type="entry name" value="MEMBRANE METALLOPROTEASE ARASP2, CHLOROPLASTIC-RELATED"/>
    <property type="match status" value="1"/>
</dbReference>
<dbReference type="CDD" id="cd23081">
    <property type="entry name" value="cpPDZ_EcRseP-like"/>
    <property type="match status" value="1"/>
</dbReference>
<dbReference type="SMART" id="SM00228">
    <property type="entry name" value="PDZ"/>
    <property type="match status" value="1"/>
</dbReference>
<evidence type="ECO:0000256" key="2">
    <source>
        <dbReference type="ARBA" id="ARBA00004141"/>
    </source>
</evidence>
<dbReference type="GO" id="GO:0046872">
    <property type="term" value="F:metal ion binding"/>
    <property type="evidence" value="ECO:0007669"/>
    <property type="project" value="UniProtKB-KW"/>
</dbReference>
<evidence type="ECO:0000256" key="9">
    <source>
        <dbReference type="ARBA" id="ARBA00023049"/>
    </source>
</evidence>
<gene>
    <name evidence="13" type="primary">rseP</name>
    <name evidence="13" type="ORF">F1188_15680</name>
</gene>
<dbReference type="AlphaFoldDB" id="A0A5M6I8Q1"/>
<evidence type="ECO:0000256" key="10">
    <source>
        <dbReference type="ARBA" id="ARBA00023136"/>
    </source>
</evidence>
<dbReference type="InterPro" id="IPR008915">
    <property type="entry name" value="Peptidase_M50"/>
</dbReference>
<feature type="transmembrane region" description="Helical" evidence="11">
    <location>
        <begin position="262"/>
        <end position="284"/>
    </location>
</feature>
<organism evidence="13 14">
    <name type="scientific">Roseospira marina</name>
    <dbReference type="NCBI Taxonomy" id="140057"/>
    <lineage>
        <taxon>Bacteria</taxon>
        <taxon>Pseudomonadati</taxon>
        <taxon>Pseudomonadota</taxon>
        <taxon>Alphaproteobacteria</taxon>
        <taxon>Rhodospirillales</taxon>
        <taxon>Rhodospirillaceae</taxon>
        <taxon>Roseospira</taxon>
    </lineage>
</organism>
<evidence type="ECO:0000259" key="12">
    <source>
        <dbReference type="PROSITE" id="PS50106"/>
    </source>
</evidence>
<dbReference type="InterPro" id="IPR001478">
    <property type="entry name" value="PDZ"/>
</dbReference>
<dbReference type="Proteomes" id="UP000324065">
    <property type="component" value="Unassembled WGS sequence"/>
</dbReference>
<evidence type="ECO:0000256" key="3">
    <source>
        <dbReference type="ARBA" id="ARBA00007931"/>
    </source>
</evidence>
<reference evidence="13 14" key="1">
    <citation type="submission" date="2019-09" db="EMBL/GenBank/DDBJ databases">
        <title>Genome sequence of Roseospira marina, one of the more divergent members of the non-sulfur purple photosynthetic bacterial family, the Rhodospirillaceae.</title>
        <authorList>
            <person name="Meyer T."/>
            <person name="Kyndt J."/>
        </authorList>
    </citation>
    <scope>NUCLEOTIDE SEQUENCE [LARGE SCALE GENOMIC DNA]</scope>
    <source>
        <strain evidence="13 14">DSM 15113</strain>
    </source>
</reference>
<dbReference type="NCBIfam" id="TIGR00054">
    <property type="entry name" value="RIP metalloprotease RseP"/>
    <property type="match status" value="1"/>
</dbReference>
<dbReference type="GO" id="GO:0016020">
    <property type="term" value="C:membrane"/>
    <property type="evidence" value="ECO:0007669"/>
    <property type="project" value="UniProtKB-SubCell"/>
</dbReference>
<evidence type="ECO:0000256" key="1">
    <source>
        <dbReference type="ARBA" id="ARBA00001947"/>
    </source>
</evidence>
<dbReference type="InterPro" id="IPR041489">
    <property type="entry name" value="PDZ_6"/>
</dbReference>
<evidence type="ECO:0000313" key="13">
    <source>
        <dbReference type="EMBL" id="KAA5604522.1"/>
    </source>
</evidence>
<keyword evidence="7 11" id="KW-0862">Zinc</keyword>